<dbReference type="WBParaSite" id="HPBE_0000116501-mRNA-1">
    <property type="protein sequence ID" value="HPBE_0000116501-mRNA-1"/>
    <property type="gene ID" value="HPBE_0000116501"/>
</dbReference>
<reference evidence="2" key="1">
    <citation type="submission" date="2019-09" db="UniProtKB">
        <authorList>
            <consortium name="WormBaseParasite"/>
        </authorList>
    </citation>
    <scope>IDENTIFICATION</scope>
</reference>
<dbReference type="AlphaFoldDB" id="A0A183F4S3"/>
<proteinExistence type="predicted"/>
<dbReference type="Proteomes" id="UP000050761">
    <property type="component" value="Unassembled WGS sequence"/>
</dbReference>
<organism evidence="1 2">
    <name type="scientific">Heligmosomoides polygyrus</name>
    <name type="common">Parasitic roundworm</name>
    <dbReference type="NCBI Taxonomy" id="6339"/>
    <lineage>
        <taxon>Eukaryota</taxon>
        <taxon>Metazoa</taxon>
        <taxon>Ecdysozoa</taxon>
        <taxon>Nematoda</taxon>
        <taxon>Chromadorea</taxon>
        <taxon>Rhabditida</taxon>
        <taxon>Rhabditina</taxon>
        <taxon>Rhabditomorpha</taxon>
        <taxon>Strongyloidea</taxon>
        <taxon>Heligmosomidae</taxon>
        <taxon>Heligmosomoides</taxon>
    </lineage>
</organism>
<sequence>LRCEEGACVLRTDCPMLSMPRLKSGCKMTTVVDERDCPMPKIVCDKENLKCGPIYCEAGYECDKDTMTCIPRRDCPGIVLPKQEGCTDETVRL</sequence>
<protein>
    <submittedName>
        <fullName evidence="2">EB domain-containing protein</fullName>
    </submittedName>
</protein>
<evidence type="ECO:0000313" key="2">
    <source>
        <dbReference type="WBParaSite" id="HPBE_0000116501-mRNA-1"/>
    </source>
</evidence>
<evidence type="ECO:0000313" key="1">
    <source>
        <dbReference type="Proteomes" id="UP000050761"/>
    </source>
</evidence>
<keyword evidence="1" id="KW-1185">Reference proteome</keyword>
<accession>A0A183F4S3</accession>
<name>A0A183F4S3_HELPZ</name>